<keyword evidence="2" id="KW-1185">Reference proteome</keyword>
<dbReference type="Proteomes" id="UP000316855">
    <property type="component" value="Chromosome"/>
</dbReference>
<dbReference type="KEGG" id="gax:Pan161_39310"/>
<dbReference type="EMBL" id="CP036343">
    <property type="protein sequence ID" value="QDT92264.1"/>
    <property type="molecule type" value="Genomic_DNA"/>
</dbReference>
<name>A0A517VGX5_9PLAN</name>
<accession>A0A517VGX5</accession>
<sequence>MRELFILAVLSLIISGKKFDSEEVFVQDLALKNATYCTK</sequence>
<gene>
    <name evidence="1" type="ORF">Pan161_39310</name>
</gene>
<evidence type="ECO:0000313" key="1">
    <source>
        <dbReference type="EMBL" id="QDT92264.1"/>
    </source>
</evidence>
<evidence type="ECO:0000313" key="2">
    <source>
        <dbReference type="Proteomes" id="UP000316855"/>
    </source>
</evidence>
<organism evidence="1 2">
    <name type="scientific">Gimesia algae</name>
    <dbReference type="NCBI Taxonomy" id="2527971"/>
    <lineage>
        <taxon>Bacteria</taxon>
        <taxon>Pseudomonadati</taxon>
        <taxon>Planctomycetota</taxon>
        <taxon>Planctomycetia</taxon>
        <taxon>Planctomycetales</taxon>
        <taxon>Planctomycetaceae</taxon>
        <taxon>Gimesia</taxon>
    </lineage>
</organism>
<reference evidence="1 2" key="1">
    <citation type="submission" date="2019-02" db="EMBL/GenBank/DDBJ databases">
        <title>Deep-cultivation of Planctomycetes and their phenomic and genomic characterization uncovers novel biology.</title>
        <authorList>
            <person name="Wiegand S."/>
            <person name="Jogler M."/>
            <person name="Boedeker C."/>
            <person name="Pinto D."/>
            <person name="Vollmers J."/>
            <person name="Rivas-Marin E."/>
            <person name="Kohn T."/>
            <person name="Peeters S.H."/>
            <person name="Heuer A."/>
            <person name="Rast P."/>
            <person name="Oberbeckmann S."/>
            <person name="Bunk B."/>
            <person name="Jeske O."/>
            <person name="Meyerdierks A."/>
            <person name="Storesund J.E."/>
            <person name="Kallscheuer N."/>
            <person name="Luecker S."/>
            <person name="Lage O.M."/>
            <person name="Pohl T."/>
            <person name="Merkel B.J."/>
            <person name="Hornburger P."/>
            <person name="Mueller R.-W."/>
            <person name="Bruemmer F."/>
            <person name="Labrenz M."/>
            <person name="Spormann A.M."/>
            <person name="Op den Camp H."/>
            <person name="Overmann J."/>
            <person name="Amann R."/>
            <person name="Jetten M.S.M."/>
            <person name="Mascher T."/>
            <person name="Medema M.H."/>
            <person name="Devos D.P."/>
            <person name="Kaster A.-K."/>
            <person name="Ovreas L."/>
            <person name="Rohde M."/>
            <person name="Galperin M.Y."/>
            <person name="Jogler C."/>
        </authorList>
    </citation>
    <scope>NUCLEOTIDE SEQUENCE [LARGE SCALE GENOMIC DNA]</scope>
    <source>
        <strain evidence="1 2">Pan161</strain>
    </source>
</reference>
<protein>
    <submittedName>
        <fullName evidence="1">Uncharacterized protein</fullName>
    </submittedName>
</protein>
<dbReference type="AlphaFoldDB" id="A0A517VGX5"/>
<proteinExistence type="predicted"/>